<dbReference type="Proteomes" id="UP001281447">
    <property type="component" value="Unassembled WGS sequence"/>
</dbReference>
<dbReference type="EMBL" id="JAWDIP010000004">
    <property type="protein sequence ID" value="MDY0395918.1"/>
    <property type="molecule type" value="Genomic_DNA"/>
</dbReference>
<organism evidence="1 2">
    <name type="scientific">Tigheibacillus halophilus</name>
    <dbReference type="NCBI Taxonomy" id="361280"/>
    <lineage>
        <taxon>Bacteria</taxon>
        <taxon>Bacillati</taxon>
        <taxon>Bacillota</taxon>
        <taxon>Bacilli</taxon>
        <taxon>Bacillales</taxon>
        <taxon>Bacillaceae</taxon>
        <taxon>Tigheibacillus</taxon>
    </lineage>
</organism>
<proteinExistence type="predicted"/>
<gene>
    <name evidence="1" type="ORF">RWE15_17940</name>
</gene>
<protein>
    <submittedName>
        <fullName evidence="1">Uncharacterized protein</fullName>
    </submittedName>
</protein>
<accession>A0ABU5C9B3</accession>
<evidence type="ECO:0000313" key="1">
    <source>
        <dbReference type="EMBL" id="MDY0395918.1"/>
    </source>
</evidence>
<comment type="caution">
    <text evidence="1">The sequence shown here is derived from an EMBL/GenBank/DDBJ whole genome shotgun (WGS) entry which is preliminary data.</text>
</comment>
<sequence length="72" mass="7913">MDASSDNPVVVIPDEAIHNKDFLEGAKQYLSSDKKITKFDVVLEANPYAAKAIDMIQKNPGTDRHGQAGNHF</sequence>
<name>A0ABU5C9B3_9BACI</name>
<evidence type="ECO:0000313" key="2">
    <source>
        <dbReference type="Proteomes" id="UP001281447"/>
    </source>
</evidence>
<keyword evidence="2" id="KW-1185">Reference proteome</keyword>
<reference evidence="1 2" key="1">
    <citation type="submission" date="2023-10" db="EMBL/GenBank/DDBJ databases">
        <title>Virgibacillus halophilus 5B73C genome.</title>
        <authorList>
            <person name="Miliotis G."/>
            <person name="Sengupta P."/>
            <person name="Hameed A."/>
            <person name="Chuvochina M."/>
            <person name="Mcdonagh F."/>
            <person name="Simpson A.C."/>
            <person name="Singh N.K."/>
            <person name="Rekha P.D."/>
            <person name="Raman K."/>
            <person name="Hugenholtz P."/>
            <person name="Venkateswaran K."/>
        </authorList>
    </citation>
    <scope>NUCLEOTIDE SEQUENCE [LARGE SCALE GENOMIC DNA]</scope>
    <source>
        <strain evidence="1 2">5B73C</strain>
    </source>
</reference>